<dbReference type="OrthoDB" id="5930447at2759"/>
<dbReference type="EMBL" id="JYDT01000016">
    <property type="protein sequence ID" value="KRY91078.1"/>
    <property type="molecule type" value="Genomic_DNA"/>
</dbReference>
<evidence type="ECO:0000313" key="2">
    <source>
        <dbReference type="EMBL" id="KRZ44655.1"/>
    </source>
</evidence>
<name>A0A0V1FYF0_TRIPS</name>
<dbReference type="Proteomes" id="UP000054995">
    <property type="component" value="Unassembled WGS sequence"/>
</dbReference>
<keyword evidence="4" id="KW-1185">Reference proteome</keyword>
<protein>
    <submittedName>
        <fullName evidence="1">Uncharacterized protein</fullName>
    </submittedName>
</protein>
<organism evidence="1 4">
    <name type="scientific">Trichinella pseudospiralis</name>
    <name type="common">Parasitic roundworm</name>
    <dbReference type="NCBI Taxonomy" id="6337"/>
    <lineage>
        <taxon>Eukaryota</taxon>
        <taxon>Metazoa</taxon>
        <taxon>Ecdysozoa</taxon>
        <taxon>Nematoda</taxon>
        <taxon>Enoplea</taxon>
        <taxon>Dorylaimia</taxon>
        <taxon>Trichinellida</taxon>
        <taxon>Trichinellidae</taxon>
        <taxon>Trichinella</taxon>
    </lineage>
</organism>
<sequence length="62" mass="6942">MYAVDLQIQCKVKGKVALRIGGWFTAAPFPLFQTLNPDWSTSPDMSERVQTSAFMLAQYNTA</sequence>
<evidence type="ECO:0000313" key="1">
    <source>
        <dbReference type="EMBL" id="KRY91078.1"/>
    </source>
</evidence>
<proteinExistence type="predicted"/>
<evidence type="ECO:0000313" key="4">
    <source>
        <dbReference type="Proteomes" id="UP000054995"/>
    </source>
</evidence>
<comment type="caution">
    <text evidence="1">The sequence shown here is derived from an EMBL/GenBank/DDBJ whole genome shotgun (WGS) entry which is preliminary data.</text>
</comment>
<evidence type="ECO:0000313" key="3">
    <source>
        <dbReference type="Proteomes" id="UP000054826"/>
    </source>
</evidence>
<gene>
    <name evidence="2" type="ORF">T4C_13920</name>
    <name evidence="1" type="ORF">T4D_13684</name>
</gene>
<dbReference type="AlphaFoldDB" id="A0A0V1FYF0"/>
<dbReference type="Proteomes" id="UP000054826">
    <property type="component" value="Unassembled WGS sequence"/>
</dbReference>
<dbReference type="EMBL" id="JYDV01000005">
    <property type="protein sequence ID" value="KRZ44655.1"/>
    <property type="molecule type" value="Genomic_DNA"/>
</dbReference>
<reference evidence="3 4" key="1">
    <citation type="submission" date="2015-01" db="EMBL/GenBank/DDBJ databases">
        <title>Evolution of Trichinella species and genotypes.</title>
        <authorList>
            <person name="Korhonen P.K."/>
            <person name="Edoardo P."/>
            <person name="Giuseppe L.R."/>
            <person name="Gasser R.B."/>
        </authorList>
    </citation>
    <scope>NUCLEOTIDE SEQUENCE [LARGE SCALE GENOMIC DNA]</scope>
    <source>
        <strain evidence="2">ISS176</strain>
        <strain evidence="1">ISS470</strain>
    </source>
</reference>
<accession>A0A0V1FYF0</accession>